<protein>
    <submittedName>
        <fullName evidence="8">Competence protein ComE</fullName>
    </submittedName>
</protein>
<dbReference type="InterPro" id="IPR004797">
    <property type="entry name" value="Competence_ComEC/Rec2"/>
</dbReference>
<dbReference type="CDD" id="cd07731">
    <property type="entry name" value="ComA-like_MBL-fold"/>
    <property type="match status" value="1"/>
</dbReference>
<evidence type="ECO:0000313" key="8">
    <source>
        <dbReference type="EMBL" id="RUS54414.1"/>
    </source>
</evidence>
<evidence type="ECO:0000256" key="1">
    <source>
        <dbReference type="ARBA" id="ARBA00004651"/>
    </source>
</evidence>
<proteinExistence type="predicted"/>
<dbReference type="GO" id="GO:0030420">
    <property type="term" value="P:establishment of competence for transformation"/>
    <property type="evidence" value="ECO:0007669"/>
    <property type="project" value="InterPro"/>
</dbReference>
<evidence type="ECO:0000256" key="5">
    <source>
        <dbReference type="ARBA" id="ARBA00023136"/>
    </source>
</evidence>
<dbReference type="SUPFAM" id="SSF56281">
    <property type="entry name" value="Metallo-hydrolase/oxidoreductase"/>
    <property type="match status" value="1"/>
</dbReference>
<feature type="transmembrane region" description="Helical" evidence="6">
    <location>
        <begin position="436"/>
        <end position="453"/>
    </location>
</feature>
<reference evidence="8 9" key="1">
    <citation type="submission" date="2014-11" db="EMBL/GenBank/DDBJ databases">
        <title>Genome sequence and analysis of novel Kurthia sp.</title>
        <authorList>
            <person name="Lawson J.N."/>
            <person name="Gonzalez J.E."/>
            <person name="Rinauldi L."/>
            <person name="Xuan Z."/>
            <person name="Firman A."/>
            <person name="Shaddox L."/>
            <person name="Trudeau A."/>
            <person name="Shah S."/>
            <person name="Reiman D."/>
        </authorList>
    </citation>
    <scope>NUCLEOTIDE SEQUENCE [LARGE SCALE GENOMIC DNA]</scope>
    <source>
        <strain evidence="8 9">3B1D</strain>
    </source>
</reference>
<evidence type="ECO:0000256" key="6">
    <source>
        <dbReference type="SAM" id="Phobius"/>
    </source>
</evidence>
<evidence type="ECO:0000259" key="7">
    <source>
        <dbReference type="SMART" id="SM00849"/>
    </source>
</evidence>
<keyword evidence="2" id="KW-1003">Cell membrane</keyword>
<dbReference type="GO" id="GO:0005886">
    <property type="term" value="C:plasma membrane"/>
    <property type="evidence" value="ECO:0007669"/>
    <property type="project" value="UniProtKB-SubCell"/>
</dbReference>
<evidence type="ECO:0000256" key="4">
    <source>
        <dbReference type="ARBA" id="ARBA00022989"/>
    </source>
</evidence>
<dbReference type="PANTHER" id="PTHR30619">
    <property type="entry name" value="DNA INTERNALIZATION/COMPETENCE PROTEIN COMEC/REC2"/>
    <property type="match status" value="1"/>
</dbReference>
<comment type="caution">
    <text evidence="8">The sequence shown here is derived from an EMBL/GenBank/DDBJ whole genome shotgun (WGS) entry which is preliminary data.</text>
</comment>
<feature type="transmembrane region" description="Helical" evidence="6">
    <location>
        <begin position="250"/>
        <end position="269"/>
    </location>
</feature>
<feature type="transmembrane region" description="Helical" evidence="6">
    <location>
        <begin position="341"/>
        <end position="361"/>
    </location>
</feature>
<name>A0A433RS35_9BACL</name>
<feature type="transmembrane region" description="Helical" evidence="6">
    <location>
        <begin position="37"/>
        <end position="54"/>
    </location>
</feature>
<dbReference type="Pfam" id="PF00753">
    <property type="entry name" value="Lactamase_B"/>
    <property type="match status" value="1"/>
</dbReference>
<dbReference type="SMART" id="SM00849">
    <property type="entry name" value="Lactamase_B"/>
    <property type="match status" value="1"/>
</dbReference>
<feature type="domain" description="Metallo-beta-lactamase" evidence="7">
    <location>
        <begin position="491"/>
        <end position="700"/>
    </location>
</feature>
<feature type="transmembrane region" description="Helical" evidence="6">
    <location>
        <begin position="368"/>
        <end position="395"/>
    </location>
</feature>
<gene>
    <name evidence="8" type="ORF">QI30_13430</name>
</gene>
<dbReference type="Proteomes" id="UP000288623">
    <property type="component" value="Unassembled WGS sequence"/>
</dbReference>
<comment type="subcellular location">
    <subcellularLocation>
        <location evidence="1">Cell membrane</location>
        <topology evidence="1">Multi-pass membrane protein</topology>
    </subcellularLocation>
</comment>
<dbReference type="EMBL" id="JTFC01000032">
    <property type="protein sequence ID" value="RUS54414.1"/>
    <property type="molecule type" value="Genomic_DNA"/>
</dbReference>
<feature type="transmembrane region" description="Helical" evidence="6">
    <location>
        <begin position="216"/>
        <end position="238"/>
    </location>
</feature>
<dbReference type="InterPro" id="IPR036866">
    <property type="entry name" value="RibonucZ/Hydroxyglut_hydro"/>
</dbReference>
<keyword evidence="3 6" id="KW-0812">Transmembrane</keyword>
<dbReference type="RefSeq" id="WP_233600591.1">
    <property type="nucleotide sequence ID" value="NZ_JTFC01000032.1"/>
</dbReference>
<dbReference type="InterPro" id="IPR001279">
    <property type="entry name" value="Metallo-B-lactamas"/>
</dbReference>
<keyword evidence="4 6" id="KW-1133">Transmembrane helix</keyword>
<feature type="transmembrane region" description="Helical" evidence="6">
    <location>
        <begin position="6"/>
        <end position="30"/>
    </location>
</feature>
<dbReference type="Gene3D" id="3.60.15.10">
    <property type="entry name" value="Ribonuclease Z/Hydroxyacylglutathione hydrolase-like"/>
    <property type="match status" value="1"/>
</dbReference>
<accession>A0A433RS35</accession>
<dbReference type="NCBIfam" id="TIGR00360">
    <property type="entry name" value="ComEC_N-term"/>
    <property type="match status" value="1"/>
</dbReference>
<dbReference type="PANTHER" id="PTHR30619:SF7">
    <property type="entry name" value="BETA-LACTAMASE DOMAIN PROTEIN"/>
    <property type="match status" value="1"/>
</dbReference>
<dbReference type="AlphaFoldDB" id="A0A433RS35"/>
<keyword evidence="5 6" id="KW-0472">Membrane</keyword>
<organism evidence="8 9">
    <name type="scientific">Candidatus Kurthia intestinigallinarum</name>
    <dbReference type="NCBI Taxonomy" id="1562256"/>
    <lineage>
        <taxon>Bacteria</taxon>
        <taxon>Bacillati</taxon>
        <taxon>Bacillota</taxon>
        <taxon>Bacilli</taxon>
        <taxon>Bacillales</taxon>
        <taxon>Caryophanaceae</taxon>
        <taxon>Kurthia</taxon>
    </lineage>
</organism>
<keyword evidence="9" id="KW-1185">Reference proteome</keyword>
<evidence type="ECO:0000256" key="3">
    <source>
        <dbReference type="ARBA" id="ARBA00022692"/>
    </source>
</evidence>
<evidence type="ECO:0000256" key="2">
    <source>
        <dbReference type="ARBA" id="ARBA00022475"/>
    </source>
</evidence>
<feature type="transmembrane region" description="Helical" evidence="6">
    <location>
        <begin position="289"/>
        <end position="305"/>
    </location>
</feature>
<dbReference type="Pfam" id="PF03772">
    <property type="entry name" value="Competence"/>
    <property type="match status" value="1"/>
</dbReference>
<evidence type="ECO:0000313" key="9">
    <source>
        <dbReference type="Proteomes" id="UP000288623"/>
    </source>
</evidence>
<dbReference type="InterPro" id="IPR035681">
    <property type="entry name" value="ComA-like_MBL"/>
</dbReference>
<dbReference type="NCBIfam" id="TIGR00361">
    <property type="entry name" value="ComEC_Rec2"/>
    <property type="match status" value="1"/>
</dbReference>
<sequence length="745" mass="84105">MALATLLATVAASVSPKLFLIFIPYVIFLIWRRHNTLFLITLLLLILLTAWRTHTTSQLPTTLPSTIQLTFQDNTKINGRTLRGFAMSEYGRVYVAYAIESAKQKEQLENTALTGLTIHAKGKLTEPNKPLHRYQFSMIDYLKSQHAIGIYDIEDFNVIRYKTGIMTKLGRYRYTLLKHIDETFPESLQAEAKALLFGDQRDIDSDLSRAYQVLGITHLFAISGLHIALLGGAFYQLLLFCGLRLHHAKIILLIALPIYAVLAGSSASVWRSAAMTMVVVLLQLRQTKLTAADALSLTFIGFVLYNPSVIYQVGFQLSYLATVALIYSTKILMTSHWLKNAFFLTFVCQMLVYPLLLHHFYELSLSSFFVNILMVPLFSFIVLPLNIFFLMLSYLSPQLNALFLSIYEPLREHLTTFLLWMSKQPYQLWQPGKPDMLWLGIAMVGVFILFLAFEKKRYIIASCTILIPVMMLEINPLLNDELRITYLSVGQGDCTIIELPHRQGVYVIDVGGVLRFQDEAWKTSDSPYEVGRQVVVPYLKGRGLTTIDTLILTHADADHVEGAEEVMQSLRVKEVHITPNSSQKAVMKDVMDEALRQHIPVRERMAGYTFNKGEVGFSYIWPRDTTYEGNNDSLVLKVSKGAFSTLLTGDIEAEGESQLLDDKTLHTTILSPGHHGSKTSSSEAFLQTTQPQLAIFSTGINNRYGHPAQEIRARFDANSIPTLNTAEDGTIEVIVKDSWYVLTNR</sequence>
<feature type="transmembrane region" description="Helical" evidence="6">
    <location>
        <begin position="458"/>
        <end position="478"/>
    </location>
</feature>
<dbReference type="InterPro" id="IPR052159">
    <property type="entry name" value="Competence_DNA_uptake"/>
</dbReference>
<dbReference type="InterPro" id="IPR004477">
    <property type="entry name" value="ComEC_N"/>
</dbReference>